<dbReference type="EMBL" id="BKCJ010002717">
    <property type="protein sequence ID" value="GEU50458.1"/>
    <property type="molecule type" value="Genomic_DNA"/>
</dbReference>
<proteinExistence type="predicted"/>
<evidence type="ECO:0000313" key="2">
    <source>
        <dbReference type="EMBL" id="GEU50458.1"/>
    </source>
</evidence>
<reference evidence="2" key="1">
    <citation type="journal article" date="2019" name="Sci. Rep.">
        <title>Draft genome of Tanacetum cinerariifolium, the natural source of mosquito coil.</title>
        <authorList>
            <person name="Yamashiro T."/>
            <person name="Shiraishi A."/>
            <person name="Satake H."/>
            <person name="Nakayama K."/>
        </authorList>
    </citation>
    <scope>NUCLEOTIDE SEQUENCE</scope>
</reference>
<evidence type="ECO:0000256" key="1">
    <source>
        <dbReference type="SAM" id="MobiDB-lite"/>
    </source>
</evidence>
<feature type="compositionally biased region" description="Polar residues" evidence="1">
    <location>
        <begin position="34"/>
        <end position="47"/>
    </location>
</feature>
<accession>A0A6L2KLZ4</accession>
<sequence>MGFILKVSTPNDTTYTLHTTFSPPLTTNTVVETSASGRPDSLQSLCGSSRRPKQSQNVAGISRAHDGCATSLATGATTKVGDGLSMLQENNRPVWLATHGKDKRECYKVCGLYGHVLSLACAYSKSLHGKAL</sequence>
<organism evidence="2">
    <name type="scientific">Tanacetum cinerariifolium</name>
    <name type="common">Dalmatian daisy</name>
    <name type="synonym">Chrysanthemum cinerariifolium</name>
    <dbReference type="NCBI Taxonomy" id="118510"/>
    <lineage>
        <taxon>Eukaryota</taxon>
        <taxon>Viridiplantae</taxon>
        <taxon>Streptophyta</taxon>
        <taxon>Embryophyta</taxon>
        <taxon>Tracheophyta</taxon>
        <taxon>Spermatophyta</taxon>
        <taxon>Magnoliopsida</taxon>
        <taxon>eudicotyledons</taxon>
        <taxon>Gunneridae</taxon>
        <taxon>Pentapetalae</taxon>
        <taxon>asterids</taxon>
        <taxon>campanulids</taxon>
        <taxon>Asterales</taxon>
        <taxon>Asteraceae</taxon>
        <taxon>Asteroideae</taxon>
        <taxon>Anthemideae</taxon>
        <taxon>Anthemidinae</taxon>
        <taxon>Tanacetum</taxon>
    </lineage>
</organism>
<name>A0A6L2KLZ4_TANCI</name>
<gene>
    <name evidence="2" type="ORF">Tci_022436</name>
</gene>
<dbReference type="AlphaFoldDB" id="A0A6L2KLZ4"/>
<comment type="caution">
    <text evidence="2">The sequence shown here is derived from an EMBL/GenBank/DDBJ whole genome shotgun (WGS) entry which is preliminary data.</text>
</comment>
<protein>
    <submittedName>
        <fullName evidence="2">Uncharacterized protein</fullName>
    </submittedName>
</protein>
<feature type="region of interest" description="Disordered" evidence="1">
    <location>
        <begin position="34"/>
        <end position="55"/>
    </location>
</feature>